<evidence type="ECO:0000313" key="6">
    <source>
        <dbReference type="Proteomes" id="UP000018851"/>
    </source>
</evidence>
<keyword evidence="1" id="KW-0805">Transcription regulation</keyword>
<protein>
    <recommendedName>
        <fullName evidence="4">HTH araC/xylS-type domain-containing protein</fullName>
    </recommendedName>
</protein>
<keyword evidence="6" id="KW-1185">Reference proteome</keyword>
<dbReference type="InterPro" id="IPR018062">
    <property type="entry name" value="HTH_AraC-typ_CS"/>
</dbReference>
<dbReference type="HOGENOM" id="CLU_000445_88_10_5"/>
<gene>
    <name evidence="5" type="ORF">NX02_17080</name>
</gene>
<dbReference type="PRINTS" id="PR00032">
    <property type="entry name" value="HTHARAC"/>
</dbReference>
<evidence type="ECO:0000256" key="1">
    <source>
        <dbReference type="ARBA" id="ARBA00023015"/>
    </source>
</evidence>
<evidence type="ECO:0000256" key="3">
    <source>
        <dbReference type="ARBA" id="ARBA00023163"/>
    </source>
</evidence>
<dbReference type="InterPro" id="IPR009057">
    <property type="entry name" value="Homeodomain-like_sf"/>
</dbReference>
<keyword evidence="2" id="KW-0238">DNA-binding</keyword>
<dbReference type="PROSITE" id="PS00041">
    <property type="entry name" value="HTH_ARAC_FAMILY_1"/>
    <property type="match status" value="1"/>
</dbReference>
<dbReference type="Proteomes" id="UP000018851">
    <property type="component" value="Chromosome"/>
</dbReference>
<dbReference type="InterPro" id="IPR018060">
    <property type="entry name" value="HTH_AraC"/>
</dbReference>
<evidence type="ECO:0000313" key="5">
    <source>
        <dbReference type="EMBL" id="AHE55094.1"/>
    </source>
</evidence>
<organism evidence="5 6">
    <name type="scientific">Sphingomonas sanxanigenens DSM 19645 = NX02</name>
    <dbReference type="NCBI Taxonomy" id="1123269"/>
    <lineage>
        <taxon>Bacteria</taxon>
        <taxon>Pseudomonadati</taxon>
        <taxon>Pseudomonadota</taxon>
        <taxon>Alphaproteobacteria</taxon>
        <taxon>Sphingomonadales</taxon>
        <taxon>Sphingomonadaceae</taxon>
        <taxon>Sphingomonas</taxon>
    </lineage>
</organism>
<sequence length="280" mass="30466">MGRARTDAELRTDRTRIHVYTYRYDTPSRDTGRPRQDVIALCANLPRGAAGIYRGADGRSAILPLGGMMVVPAGMAISATGAGGDRRLSVCSTAAGLLPRDFDRGDPRLLARCSDVRDVRVRAGLERMAAEALAPGFASDLLVDALAAAMTIDLARYFLRIAPRAQDDRGRLASWQLRRVEEYVASTGGRRLRIADLAATIDIGPSHFARIFRNTTGRSVHRWIEEVRLIRAEALLRDTGVPLKQVAADLGFSTPSSFSLAFRRATGTTPGRFRSEGRAG</sequence>
<proteinExistence type="predicted"/>
<dbReference type="PROSITE" id="PS01124">
    <property type="entry name" value="HTH_ARAC_FAMILY_2"/>
    <property type="match status" value="1"/>
</dbReference>
<reference evidence="5 6" key="1">
    <citation type="submission" date="2013-07" db="EMBL/GenBank/DDBJ databases">
        <title>Completed genome of Sphingomonas sanxanigenens NX02.</title>
        <authorList>
            <person name="Ma T."/>
            <person name="Huang H."/>
            <person name="Wu M."/>
            <person name="Li X."/>
            <person name="Li G."/>
        </authorList>
    </citation>
    <scope>NUCLEOTIDE SEQUENCE [LARGE SCALE GENOMIC DNA]</scope>
    <source>
        <strain evidence="5 6">NX02</strain>
    </source>
</reference>
<dbReference type="AlphaFoldDB" id="W0AAZ5"/>
<evidence type="ECO:0000259" key="4">
    <source>
        <dbReference type="PROSITE" id="PS01124"/>
    </source>
</evidence>
<dbReference type="GO" id="GO:0003700">
    <property type="term" value="F:DNA-binding transcription factor activity"/>
    <property type="evidence" value="ECO:0007669"/>
    <property type="project" value="InterPro"/>
</dbReference>
<name>W0AAZ5_9SPHN</name>
<dbReference type="RefSeq" id="WP_025293281.1">
    <property type="nucleotide sequence ID" value="NZ_CP006644.1"/>
</dbReference>
<dbReference type="STRING" id="1123269.NX02_17080"/>
<dbReference type="EMBL" id="CP006644">
    <property type="protein sequence ID" value="AHE55094.1"/>
    <property type="molecule type" value="Genomic_DNA"/>
</dbReference>
<dbReference type="PANTHER" id="PTHR46796:SF6">
    <property type="entry name" value="ARAC SUBFAMILY"/>
    <property type="match status" value="1"/>
</dbReference>
<keyword evidence="3" id="KW-0804">Transcription</keyword>
<dbReference type="Pfam" id="PF12833">
    <property type="entry name" value="HTH_18"/>
    <property type="match status" value="1"/>
</dbReference>
<dbReference type="SMART" id="SM00342">
    <property type="entry name" value="HTH_ARAC"/>
    <property type="match status" value="1"/>
</dbReference>
<accession>W0AAZ5</accession>
<feature type="domain" description="HTH araC/xylS-type" evidence="4">
    <location>
        <begin position="178"/>
        <end position="276"/>
    </location>
</feature>
<evidence type="ECO:0000256" key="2">
    <source>
        <dbReference type="ARBA" id="ARBA00023125"/>
    </source>
</evidence>
<dbReference type="InterPro" id="IPR020449">
    <property type="entry name" value="Tscrpt_reg_AraC-type_HTH"/>
</dbReference>
<dbReference type="eggNOG" id="COG2207">
    <property type="taxonomic scope" value="Bacteria"/>
</dbReference>
<dbReference type="GO" id="GO:0043565">
    <property type="term" value="F:sequence-specific DNA binding"/>
    <property type="evidence" value="ECO:0007669"/>
    <property type="project" value="InterPro"/>
</dbReference>
<dbReference type="KEGG" id="ssan:NX02_17080"/>
<dbReference type="Gene3D" id="1.10.10.60">
    <property type="entry name" value="Homeodomain-like"/>
    <property type="match status" value="2"/>
</dbReference>
<dbReference type="PANTHER" id="PTHR46796">
    <property type="entry name" value="HTH-TYPE TRANSCRIPTIONAL ACTIVATOR RHAS-RELATED"/>
    <property type="match status" value="1"/>
</dbReference>
<dbReference type="OrthoDB" id="7470293at2"/>
<dbReference type="PATRIC" id="fig|1123269.5.peg.3341"/>
<dbReference type="InterPro" id="IPR050204">
    <property type="entry name" value="AraC_XylS_family_regulators"/>
</dbReference>
<dbReference type="SUPFAM" id="SSF46689">
    <property type="entry name" value="Homeodomain-like"/>
    <property type="match status" value="2"/>
</dbReference>